<dbReference type="AlphaFoldDB" id="A0A397JMC9"/>
<evidence type="ECO:0000256" key="2">
    <source>
        <dbReference type="ARBA" id="ARBA00022803"/>
    </source>
</evidence>
<dbReference type="InterPro" id="IPR050498">
    <property type="entry name" value="Ycf3"/>
</dbReference>
<feature type="compositionally biased region" description="Low complexity" evidence="4">
    <location>
        <begin position="10"/>
        <end position="24"/>
    </location>
</feature>
<dbReference type="InterPro" id="IPR011990">
    <property type="entry name" value="TPR-like_helical_dom_sf"/>
</dbReference>
<organism evidence="5 6">
    <name type="scientific">Diversispora epigaea</name>
    <dbReference type="NCBI Taxonomy" id="1348612"/>
    <lineage>
        <taxon>Eukaryota</taxon>
        <taxon>Fungi</taxon>
        <taxon>Fungi incertae sedis</taxon>
        <taxon>Mucoromycota</taxon>
        <taxon>Glomeromycotina</taxon>
        <taxon>Glomeromycetes</taxon>
        <taxon>Diversisporales</taxon>
        <taxon>Diversisporaceae</taxon>
        <taxon>Diversispora</taxon>
    </lineage>
</organism>
<dbReference type="OrthoDB" id="1926212at2759"/>
<evidence type="ECO:0000313" key="6">
    <source>
        <dbReference type="Proteomes" id="UP000266861"/>
    </source>
</evidence>
<reference evidence="5 6" key="1">
    <citation type="submission" date="2018-08" db="EMBL/GenBank/DDBJ databases">
        <title>Genome and evolution of the arbuscular mycorrhizal fungus Diversispora epigaea (formerly Glomus versiforme) and its bacterial endosymbionts.</title>
        <authorList>
            <person name="Sun X."/>
            <person name="Fei Z."/>
            <person name="Harrison M."/>
        </authorList>
    </citation>
    <scope>NUCLEOTIDE SEQUENCE [LARGE SCALE GENOMIC DNA]</scope>
    <source>
        <strain evidence="5 6">IT104</strain>
    </source>
</reference>
<feature type="region of interest" description="Disordered" evidence="4">
    <location>
        <begin position="1"/>
        <end position="24"/>
    </location>
</feature>
<dbReference type="STRING" id="1348612.A0A397JMC9"/>
<gene>
    <name evidence="5" type="ORF">Glove_19g185</name>
</gene>
<dbReference type="SUPFAM" id="SSF48452">
    <property type="entry name" value="TPR-like"/>
    <property type="match status" value="3"/>
</dbReference>
<evidence type="ECO:0000313" key="5">
    <source>
        <dbReference type="EMBL" id="RHZ89091.1"/>
    </source>
</evidence>
<accession>A0A397JMC9</accession>
<dbReference type="EMBL" id="PQFF01000017">
    <property type="protein sequence ID" value="RHZ89091.1"/>
    <property type="molecule type" value="Genomic_DNA"/>
</dbReference>
<dbReference type="InterPro" id="IPR019734">
    <property type="entry name" value="TPR_rpt"/>
</dbReference>
<feature type="repeat" description="TPR" evidence="3">
    <location>
        <begin position="249"/>
        <end position="282"/>
    </location>
</feature>
<keyword evidence="6" id="KW-1185">Reference proteome</keyword>
<dbReference type="PROSITE" id="PS50005">
    <property type="entry name" value="TPR"/>
    <property type="match status" value="1"/>
</dbReference>
<evidence type="ECO:0000256" key="1">
    <source>
        <dbReference type="ARBA" id="ARBA00022737"/>
    </source>
</evidence>
<proteinExistence type="predicted"/>
<keyword evidence="1" id="KW-0677">Repeat</keyword>
<dbReference type="PANTHER" id="PTHR44858">
    <property type="entry name" value="TETRATRICOPEPTIDE REPEAT PROTEIN 6"/>
    <property type="match status" value="1"/>
</dbReference>
<dbReference type="Proteomes" id="UP000266861">
    <property type="component" value="Unassembled WGS sequence"/>
</dbReference>
<dbReference type="SMART" id="SM00028">
    <property type="entry name" value="TPR"/>
    <property type="match status" value="5"/>
</dbReference>
<keyword evidence="2 3" id="KW-0802">TPR repeat</keyword>
<dbReference type="PANTHER" id="PTHR44858:SF1">
    <property type="entry name" value="UDP-N-ACETYLGLUCOSAMINE--PEPTIDE N-ACETYLGLUCOSAMINYLTRANSFERASE SPINDLY-RELATED"/>
    <property type="match status" value="1"/>
</dbReference>
<comment type="caution">
    <text evidence="5">The sequence shown here is derived from an EMBL/GenBank/DDBJ whole genome shotgun (WGS) entry which is preliminary data.</text>
</comment>
<name>A0A397JMC9_9GLOM</name>
<sequence length="478" mass="55568">MSLIIHPQVPQQSSSTPPLPSTLELESPKRRSFSLLRLMCPNSKSTAHSTLCNRAETFGKLKRYDEALDDLNQDLNRALYQDKNNFLALKWRAFCYYEIHLYNHALWDLNLIINSGCADAFTYLNRADINRRSNKFIDANEDITKAFWFKNVNKAFAYGIRGKLKLDYLNRALYQDKNNFLALKWRAFCYYEIHLYNHALWDLNLIINSGCADAFTYLNRADINRRSNKFIDANEDITKAFWFKNVNKAFAYGIRGKLKLDCKEFQDAINDLNKALKFQPNNTMALRNRCESYKMLMDSENICENGMICSKISIKQSNNVETIGNKAKLYCKLCQYNLALKDIHEGILIDPGNLMIQQQSMDLHHRNYYYDVALGEAEVALMIDHKNVNTLLIQVDIYFLKRKCNLSLADLDNTIRIAPNNSFVLIAQSELFCKLKYYKDALNNVESALEIKSTNHCAFEVHGNIYRKQHKYEEALVE</sequence>
<dbReference type="Gene3D" id="1.25.40.10">
    <property type="entry name" value="Tetratricopeptide repeat domain"/>
    <property type="match status" value="4"/>
</dbReference>
<evidence type="ECO:0000256" key="4">
    <source>
        <dbReference type="SAM" id="MobiDB-lite"/>
    </source>
</evidence>
<protein>
    <submittedName>
        <fullName evidence="5">Uncharacterized protein</fullName>
    </submittedName>
</protein>
<evidence type="ECO:0000256" key="3">
    <source>
        <dbReference type="PROSITE-ProRule" id="PRU00339"/>
    </source>
</evidence>